<dbReference type="AlphaFoldDB" id="A0ABD0LDY4"/>
<dbReference type="EMBL" id="JACVVK020000059">
    <property type="protein sequence ID" value="KAK7497413.1"/>
    <property type="molecule type" value="Genomic_DNA"/>
</dbReference>
<name>A0ABD0LDY4_9CAEN</name>
<dbReference type="Proteomes" id="UP001519460">
    <property type="component" value="Unassembled WGS sequence"/>
</dbReference>
<proteinExistence type="predicted"/>
<organism evidence="1 2">
    <name type="scientific">Batillaria attramentaria</name>
    <dbReference type="NCBI Taxonomy" id="370345"/>
    <lineage>
        <taxon>Eukaryota</taxon>
        <taxon>Metazoa</taxon>
        <taxon>Spiralia</taxon>
        <taxon>Lophotrochozoa</taxon>
        <taxon>Mollusca</taxon>
        <taxon>Gastropoda</taxon>
        <taxon>Caenogastropoda</taxon>
        <taxon>Sorbeoconcha</taxon>
        <taxon>Cerithioidea</taxon>
        <taxon>Batillariidae</taxon>
        <taxon>Batillaria</taxon>
    </lineage>
</organism>
<comment type="caution">
    <text evidence="1">The sequence shown here is derived from an EMBL/GenBank/DDBJ whole genome shotgun (WGS) entry which is preliminary data.</text>
</comment>
<keyword evidence="2" id="KW-1185">Reference proteome</keyword>
<reference evidence="1 2" key="1">
    <citation type="journal article" date="2023" name="Sci. Data">
        <title>Genome assembly of the Korean intertidal mud-creeper Batillaria attramentaria.</title>
        <authorList>
            <person name="Patra A.K."/>
            <person name="Ho P.T."/>
            <person name="Jun S."/>
            <person name="Lee S.J."/>
            <person name="Kim Y."/>
            <person name="Won Y.J."/>
        </authorList>
    </citation>
    <scope>NUCLEOTIDE SEQUENCE [LARGE SCALE GENOMIC DNA]</scope>
    <source>
        <strain evidence="1">Wonlab-2016</strain>
    </source>
</reference>
<protein>
    <submittedName>
        <fullName evidence="1">Uncharacterized protein</fullName>
    </submittedName>
</protein>
<accession>A0ABD0LDY4</accession>
<gene>
    <name evidence="1" type="ORF">BaRGS_00011457</name>
</gene>
<sequence length="81" mass="9371">MRASVLQLRNPNTSVTDVPDKHYPINRSIPTTCIFKKQDQHDEQFGFCSRCSRRQTSWLTGLECDNQAWVPVAWYTPNTAI</sequence>
<evidence type="ECO:0000313" key="1">
    <source>
        <dbReference type="EMBL" id="KAK7497413.1"/>
    </source>
</evidence>
<evidence type="ECO:0000313" key="2">
    <source>
        <dbReference type="Proteomes" id="UP001519460"/>
    </source>
</evidence>